<evidence type="ECO:0000256" key="2">
    <source>
        <dbReference type="ARBA" id="ARBA00022525"/>
    </source>
</evidence>
<reference evidence="6" key="1">
    <citation type="submission" date="2023-01" db="EMBL/GenBank/DDBJ databases">
        <title>Genome assembly of the deep-sea coral Lophelia pertusa.</title>
        <authorList>
            <person name="Herrera S."/>
            <person name="Cordes E."/>
        </authorList>
    </citation>
    <scope>NUCLEOTIDE SEQUENCE</scope>
    <source>
        <strain evidence="6">USNM1676648</strain>
        <tissue evidence="6">Polyp</tissue>
    </source>
</reference>
<feature type="compositionally biased region" description="Low complexity" evidence="4">
    <location>
        <begin position="272"/>
        <end position="282"/>
    </location>
</feature>
<dbReference type="PANTHER" id="PTHR15427">
    <property type="entry name" value="EMILIN ELASTIN MICROFIBRIL INTERFACE-LOCATED PROTEIN ELASTIN MICROFIBRIL INTERFACER"/>
    <property type="match status" value="1"/>
</dbReference>
<feature type="transmembrane region" description="Helical" evidence="5">
    <location>
        <begin position="73"/>
        <end position="97"/>
    </location>
</feature>
<dbReference type="EMBL" id="MU827353">
    <property type="protein sequence ID" value="KAJ7351850.1"/>
    <property type="molecule type" value="Genomic_DNA"/>
</dbReference>
<dbReference type="Proteomes" id="UP001163046">
    <property type="component" value="Unassembled WGS sequence"/>
</dbReference>
<keyword evidence="2" id="KW-0964">Secreted</keyword>
<gene>
    <name evidence="6" type="ORF">OS493_035155</name>
</gene>
<comment type="subcellular location">
    <subcellularLocation>
        <location evidence="1">Secreted</location>
    </subcellularLocation>
</comment>
<evidence type="ECO:0000256" key="3">
    <source>
        <dbReference type="SAM" id="Coils"/>
    </source>
</evidence>
<dbReference type="GO" id="GO:0005581">
    <property type="term" value="C:collagen trimer"/>
    <property type="evidence" value="ECO:0007669"/>
    <property type="project" value="UniProtKB-KW"/>
</dbReference>
<feature type="region of interest" description="Disordered" evidence="4">
    <location>
        <begin position="35"/>
        <end position="56"/>
    </location>
</feature>
<keyword evidence="3" id="KW-0175">Coiled coil</keyword>
<evidence type="ECO:0000256" key="4">
    <source>
        <dbReference type="SAM" id="MobiDB-lite"/>
    </source>
</evidence>
<comment type="caution">
    <text evidence="6">The sequence shown here is derived from an EMBL/GenBank/DDBJ whole genome shotgun (WGS) entry which is preliminary data.</text>
</comment>
<feature type="coiled-coil region" evidence="3">
    <location>
        <begin position="122"/>
        <end position="160"/>
    </location>
</feature>
<accession>A0A9W9YK08</accession>
<organism evidence="6 7">
    <name type="scientific">Desmophyllum pertusum</name>
    <dbReference type="NCBI Taxonomy" id="174260"/>
    <lineage>
        <taxon>Eukaryota</taxon>
        <taxon>Metazoa</taxon>
        <taxon>Cnidaria</taxon>
        <taxon>Anthozoa</taxon>
        <taxon>Hexacorallia</taxon>
        <taxon>Scleractinia</taxon>
        <taxon>Caryophylliina</taxon>
        <taxon>Caryophylliidae</taxon>
        <taxon>Desmophyllum</taxon>
    </lineage>
</organism>
<dbReference type="OrthoDB" id="5976024at2759"/>
<feature type="region of interest" description="Disordered" evidence="4">
    <location>
        <begin position="258"/>
        <end position="295"/>
    </location>
</feature>
<dbReference type="InterPro" id="IPR050392">
    <property type="entry name" value="Collagen/C1q_domain"/>
</dbReference>
<name>A0A9W9YK08_9CNID</name>
<protein>
    <submittedName>
        <fullName evidence="6">Uncharacterized protein</fullName>
    </submittedName>
</protein>
<dbReference type="PANTHER" id="PTHR15427:SF33">
    <property type="entry name" value="COLLAGEN IV NC1 DOMAIN-CONTAINING PROTEIN"/>
    <property type="match status" value="1"/>
</dbReference>
<keyword evidence="5" id="KW-0472">Membrane</keyword>
<keyword evidence="7" id="KW-1185">Reference proteome</keyword>
<feature type="compositionally biased region" description="Polar residues" evidence="4">
    <location>
        <begin position="35"/>
        <end position="45"/>
    </location>
</feature>
<dbReference type="Gene3D" id="1.20.5.320">
    <property type="entry name" value="6-Phosphogluconate Dehydrogenase, domain 3"/>
    <property type="match status" value="1"/>
</dbReference>
<evidence type="ECO:0000313" key="6">
    <source>
        <dbReference type="EMBL" id="KAJ7351850.1"/>
    </source>
</evidence>
<dbReference type="AlphaFoldDB" id="A0A9W9YK08"/>
<proteinExistence type="predicted"/>
<evidence type="ECO:0000313" key="7">
    <source>
        <dbReference type="Proteomes" id="UP001163046"/>
    </source>
</evidence>
<keyword evidence="5" id="KW-0812">Transmembrane</keyword>
<keyword evidence="5" id="KW-1133">Transmembrane helix</keyword>
<evidence type="ECO:0000256" key="1">
    <source>
        <dbReference type="ARBA" id="ARBA00004613"/>
    </source>
</evidence>
<sequence length="542" mass="58962">MKARIPLVINHLGANECQEGLDGIPEEEVYNSSSLFQNGKTSPAGSHSPKLTPWNPEENLSSAGRYHACDRRVLLAVCFISAASLVLTLLMLFGIVAPLHCACSGETGVASTRKLKSENDIIEKVSENITSLGKRMEEHIKQVEKSCNEQNEELVDKEFKNVWRSVNESTKRLQSEMTSSMQVLQRKVTYRSKRLEERIEIEEQKSNNTSQVELKKVKDNLTEQLNLTKVHLQTSDASLFASLIDVNASITEKVNDVSKMAGPIGPPGHNGSQGPAGPAGSTGPPGPKGAGDFSSCQYKVKRGAAPPGFTWAVAAETEPNGKRITGATCSTNFATEYNMLSQLQAGGKWRYACSCKGTSTLFRPRDFDSTGAIKSEDYDRIKEIYENVTTLVKKMEQHLKTIHGLENLLNVTGYDHCTALWLAGNFTNTELRRVWTAVNSTQIDLLRQLNEVKDNLTEQVNDVSKMAGPIGPPGHNGSQGLAGPPGPKGAGNFSSCQYKVLKDFAALGLTNTLVGQTEPDVSMANVSSRVITAAVSHKEIHS</sequence>
<evidence type="ECO:0000256" key="5">
    <source>
        <dbReference type="SAM" id="Phobius"/>
    </source>
</evidence>